<name>A0AAX4JPI7_9TREE</name>
<gene>
    <name evidence="2" type="ORF">L201_001342</name>
</gene>
<feature type="region of interest" description="Disordered" evidence="1">
    <location>
        <begin position="27"/>
        <end position="93"/>
    </location>
</feature>
<dbReference type="EMBL" id="CP144098">
    <property type="protein sequence ID" value="WWC86465.1"/>
    <property type="molecule type" value="Genomic_DNA"/>
</dbReference>
<organism evidence="2 3">
    <name type="scientific">Kwoniella dendrophila CBS 6074</name>
    <dbReference type="NCBI Taxonomy" id="1295534"/>
    <lineage>
        <taxon>Eukaryota</taxon>
        <taxon>Fungi</taxon>
        <taxon>Dikarya</taxon>
        <taxon>Basidiomycota</taxon>
        <taxon>Agaricomycotina</taxon>
        <taxon>Tremellomycetes</taxon>
        <taxon>Tremellales</taxon>
        <taxon>Cryptococcaceae</taxon>
        <taxon>Kwoniella</taxon>
    </lineage>
</organism>
<evidence type="ECO:0008006" key="4">
    <source>
        <dbReference type="Google" id="ProtNLM"/>
    </source>
</evidence>
<feature type="compositionally biased region" description="Basic and acidic residues" evidence="1">
    <location>
        <begin position="27"/>
        <end position="37"/>
    </location>
</feature>
<feature type="compositionally biased region" description="Low complexity" evidence="1">
    <location>
        <begin position="549"/>
        <end position="566"/>
    </location>
</feature>
<feature type="compositionally biased region" description="Polar residues" evidence="1">
    <location>
        <begin position="579"/>
        <end position="590"/>
    </location>
</feature>
<dbReference type="RefSeq" id="XP_066073228.1">
    <property type="nucleotide sequence ID" value="XM_066217131.1"/>
</dbReference>
<dbReference type="Proteomes" id="UP001355207">
    <property type="component" value="Chromosome 1"/>
</dbReference>
<proteinExistence type="predicted"/>
<feature type="compositionally biased region" description="Polar residues" evidence="1">
    <location>
        <begin position="41"/>
        <end position="51"/>
    </location>
</feature>
<protein>
    <recommendedName>
        <fullName evidence="4">TOG domain-containing protein</fullName>
    </recommendedName>
</protein>
<dbReference type="AlphaFoldDB" id="A0AAX4JPI7"/>
<reference evidence="2 3" key="1">
    <citation type="submission" date="2024-01" db="EMBL/GenBank/DDBJ databases">
        <title>Comparative genomics of Cryptococcus and Kwoniella reveals pathogenesis evolution and contrasting modes of karyotype evolution via chromosome fusion or intercentromeric recombination.</title>
        <authorList>
            <person name="Coelho M.A."/>
            <person name="David-Palma M."/>
            <person name="Shea T."/>
            <person name="Bowers K."/>
            <person name="McGinley-Smith S."/>
            <person name="Mohammad A.W."/>
            <person name="Gnirke A."/>
            <person name="Yurkov A.M."/>
            <person name="Nowrousian M."/>
            <person name="Sun S."/>
            <person name="Cuomo C.A."/>
            <person name="Heitman J."/>
        </authorList>
    </citation>
    <scope>NUCLEOTIDE SEQUENCE [LARGE SCALE GENOMIC DNA]</scope>
    <source>
        <strain evidence="2 3">CBS 6074</strain>
    </source>
</reference>
<keyword evidence="3" id="KW-1185">Reference proteome</keyword>
<evidence type="ECO:0000256" key="1">
    <source>
        <dbReference type="SAM" id="MobiDB-lite"/>
    </source>
</evidence>
<dbReference type="GeneID" id="91092014"/>
<feature type="compositionally biased region" description="Basic residues" evidence="1">
    <location>
        <begin position="524"/>
        <end position="535"/>
    </location>
</feature>
<accession>A0AAX4JPI7</accession>
<evidence type="ECO:0000313" key="2">
    <source>
        <dbReference type="EMBL" id="WWC86465.1"/>
    </source>
</evidence>
<evidence type="ECO:0000313" key="3">
    <source>
        <dbReference type="Proteomes" id="UP001355207"/>
    </source>
</evidence>
<sequence length="704" mass="79263">MNDEEKIKLQNQMAKQGELVKNLMKKTEQEHNMKKDEEEITSSQATTTNEQNETKKAIVAKTDDKALSISPLEPSKADSLDDQNSSEAQAEYDFSANPWAPLRLSKKKSITNTSIPENPKQYTNKTVKNVKNINLSKKEVVKSSTWSETLIAIATCIDIVDQISQTLDTSSPNALNDILRRILSGLMMQKEFLVLIKEIIGEANSDLLDELGRHIKTVLEYIKDFLESGQNRKIHLESTMQVQEAVERGSQVLEKMTIQTVITYFLDFTEYLTPGMITVLAEIVDMWRKEGLDMRLFVHAISAIRKELSIIDTSTEIPDRVHENNRDERLIHVLDQALSLFAIDNHDHQSGVRKFGTAQDDLHLRQSENMQNRTNEMQNDENIPHSYDSNNFAQNLLATAMRVPSPMYSPSSKLFPISPASISMPQRSITPVDGPPSSLAYLMGRISDKLHHHHHKSALSVNNDTKGKGRLQKLSKSPIMTKPVISSPLPSAVGFGHPISPQARGKMPDQDENLPGPSSPSASRWRRHLVHRNRSRSQSSRPKLKRSNSTTSSFSITYPYSSTSTPVAIPATDDYSDPGSEQNSHTIYSSDHNDNSAPDYYDYQEEVSSPSRYSEDTDTSTISSSSTKRSDRMANELLASADSGPRSVRQDWIDNEIVDKDTKDVEVDEDELKRAEKVLYDKVIPAPTITMDQNRRDRLKVNII</sequence>
<feature type="compositionally biased region" description="Basic and acidic residues" evidence="1">
    <location>
        <begin position="52"/>
        <end position="66"/>
    </location>
</feature>
<feature type="region of interest" description="Disordered" evidence="1">
    <location>
        <begin position="453"/>
        <end position="632"/>
    </location>
</feature>